<evidence type="ECO:0000256" key="3">
    <source>
        <dbReference type="SAM" id="Phobius"/>
    </source>
</evidence>
<sequence length="327" mass="36127">MSLRAGPEIRSRCYSVAFGLVGVAFSSTIGLLLALIIYLGPVLWNYDRESPRKNSNLNVHIGGATSIPCSSHDDYWREVPLYSALHAGCIGVEADVWTFQDELYVSHDRGGLSPNRTSSALYIDPLFKILQEKNPMDGAAPLARGIYDYDPSQTLVLLVDIKANPRIAWPLLLHQLQPLRNMGWLSHIKNGTLLLGPITVVGTGTTQVEQVEANPARDVFLDAPLAKLESGAYSSANSYYASVSFRRSIGLVSPGGLRQTQLLKVRDQIQKAHSRGLKVRYWSLSAWPLSKQNRLWATLVSEGLDILHIDDLLIARDVLDRKLKATA</sequence>
<dbReference type="SUPFAM" id="SSF51695">
    <property type="entry name" value="PLC-like phosphodiesterases"/>
    <property type="match status" value="1"/>
</dbReference>
<comment type="caution">
    <text evidence="4">The sequence shown here is derived from an EMBL/GenBank/DDBJ whole genome shotgun (WGS) entry which is preliminary data.</text>
</comment>
<feature type="transmembrane region" description="Helical" evidence="3">
    <location>
        <begin position="12"/>
        <end position="44"/>
    </location>
</feature>
<accession>A0A0P7AUR7</accession>
<evidence type="ECO:0000313" key="5">
    <source>
        <dbReference type="Proteomes" id="UP000050424"/>
    </source>
</evidence>
<reference evidence="4 5" key="1">
    <citation type="submission" date="2015-09" db="EMBL/GenBank/DDBJ databases">
        <title>Draft genome of a European isolate of the apple canker pathogen Neonectria ditissima.</title>
        <authorList>
            <person name="Gomez-Cortecero A."/>
            <person name="Harrison R.J."/>
            <person name="Armitage A.D."/>
        </authorList>
    </citation>
    <scope>NUCLEOTIDE SEQUENCE [LARGE SCALE GENOMIC DNA]</scope>
    <source>
        <strain evidence="4 5">R09/05</strain>
    </source>
</reference>
<dbReference type="AlphaFoldDB" id="A0A0P7AUR7"/>
<keyword evidence="3" id="KW-1133">Transmembrane helix</keyword>
<comment type="similarity">
    <text evidence="1">Belongs to the AIM6 family.</text>
</comment>
<gene>
    <name evidence="4" type="ORF">AK830_g4935</name>
</gene>
<evidence type="ECO:0000313" key="4">
    <source>
        <dbReference type="EMBL" id="KPM41627.1"/>
    </source>
</evidence>
<dbReference type="PANTHER" id="PTHR31571:SF1">
    <property type="entry name" value="ALTERED INHERITANCE OF MITOCHONDRIA PROTEIN 6"/>
    <property type="match status" value="1"/>
</dbReference>
<dbReference type="OrthoDB" id="4153866at2759"/>
<keyword evidence="5" id="KW-1185">Reference proteome</keyword>
<organism evidence="4 5">
    <name type="scientific">Neonectria ditissima</name>
    <dbReference type="NCBI Taxonomy" id="78410"/>
    <lineage>
        <taxon>Eukaryota</taxon>
        <taxon>Fungi</taxon>
        <taxon>Dikarya</taxon>
        <taxon>Ascomycota</taxon>
        <taxon>Pezizomycotina</taxon>
        <taxon>Sordariomycetes</taxon>
        <taxon>Hypocreomycetidae</taxon>
        <taxon>Hypocreales</taxon>
        <taxon>Nectriaceae</taxon>
        <taxon>Neonectria</taxon>
    </lineage>
</organism>
<keyword evidence="3" id="KW-0472">Membrane</keyword>
<dbReference type="InterPro" id="IPR051236">
    <property type="entry name" value="HAT_RTT109-like"/>
</dbReference>
<dbReference type="EMBL" id="LKCW01000061">
    <property type="protein sequence ID" value="KPM41627.1"/>
    <property type="molecule type" value="Genomic_DNA"/>
</dbReference>
<dbReference type="Proteomes" id="UP000050424">
    <property type="component" value="Unassembled WGS sequence"/>
</dbReference>
<evidence type="ECO:0000256" key="2">
    <source>
        <dbReference type="ARBA" id="ARBA00014286"/>
    </source>
</evidence>
<keyword evidence="3" id="KW-0812">Transmembrane</keyword>
<proteinExistence type="inferred from homology"/>
<dbReference type="GO" id="GO:0006629">
    <property type="term" value="P:lipid metabolic process"/>
    <property type="evidence" value="ECO:0007669"/>
    <property type="project" value="InterPro"/>
</dbReference>
<dbReference type="InterPro" id="IPR017946">
    <property type="entry name" value="PLC-like_Pdiesterase_TIM-brl"/>
</dbReference>
<dbReference type="PANTHER" id="PTHR31571">
    <property type="entry name" value="ALTERED INHERITANCE OF MITOCHONDRIA PROTEIN 6"/>
    <property type="match status" value="1"/>
</dbReference>
<dbReference type="STRING" id="78410.A0A0P7AUR7"/>
<protein>
    <recommendedName>
        <fullName evidence="2">Altered inheritance of mitochondria protein 6</fullName>
    </recommendedName>
</protein>
<name>A0A0P7AUR7_9HYPO</name>
<evidence type="ECO:0000256" key="1">
    <source>
        <dbReference type="ARBA" id="ARBA00008858"/>
    </source>
</evidence>
<dbReference type="GO" id="GO:0008081">
    <property type="term" value="F:phosphoric diester hydrolase activity"/>
    <property type="evidence" value="ECO:0007669"/>
    <property type="project" value="InterPro"/>
</dbReference>